<evidence type="ECO:0000256" key="5">
    <source>
        <dbReference type="ARBA" id="ARBA00022842"/>
    </source>
</evidence>
<dbReference type="NCBIfam" id="TIGR00556">
    <property type="entry name" value="pantethn_trn"/>
    <property type="match status" value="1"/>
</dbReference>
<dbReference type="InterPro" id="IPR004568">
    <property type="entry name" value="Ppantetheine-prot_Trfase_dom"/>
</dbReference>
<evidence type="ECO:0000313" key="7">
    <source>
        <dbReference type="EMBL" id="UOF91131.1"/>
    </source>
</evidence>
<sequence length="140" mass="16366">MPGVNTYDDSLLIGIDVERIRPIDLNIARRFFSPVEQRDLSMQPDDAKLEYFFDLWTLKESYVKAKGNGLSIPLHSFSIQIHQDSIPAAGVEKEPAFSFQTYPFDFRYKVAVCAQNDSFPETIEFVPWDRLYTEFLRYRL</sequence>
<evidence type="ECO:0000256" key="2">
    <source>
        <dbReference type="ARBA" id="ARBA00010990"/>
    </source>
</evidence>
<evidence type="ECO:0000256" key="3">
    <source>
        <dbReference type="ARBA" id="ARBA00022679"/>
    </source>
</evidence>
<dbReference type="PANTHER" id="PTHR12215:SF10">
    <property type="entry name" value="L-AMINOADIPATE-SEMIALDEHYDE DEHYDROGENASE-PHOSPHOPANTETHEINYL TRANSFERASE"/>
    <property type="match status" value="1"/>
</dbReference>
<dbReference type="Gene3D" id="3.90.470.20">
    <property type="entry name" value="4'-phosphopantetheinyl transferase domain"/>
    <property type="match status" value="1"/>
</dbReference>
<comment type="similarity">
    <text evidence="2">Belongs to the P-Pant transferase superfamily. Gsp/Sfp/HetI/AcpT family.</text>
</comment>
<dbReference type="GO" id="GO:0016740">
    <property type="term" value="F:transferase activity"/>
    <property type="evidence" value="ECO:0007669"/>
    <property type="project" value="UniProtKB-KW"/>
</dbReference>
<comment type="cofactor">
    <cofactor evidence="1">
        <name>Mg(2+)</name>
        <dbReference type="ChEBI" id="CHEBI:18420"/>
    </cofactor>
</comment>
<evidence type="ECO:0000313" key="8">
    <source>
        <dbReference type="Proteomes" id="UP000830167"/>
    </source>
</evidence>
<dbReference type="InterPro" id="IPR008278">
    <property type="entry name" value="4-PPantetheinyl_Trfase_dom"/>
</dbReference>
<keyword evidence="5" id="KW-0460">Magnesium</keyword>
<accession>A0ABY4CPG2</accession>
<evidence type="ECO:0000256" key="1">
    <source>
        <dbReference type="ARBA" id="ARBA00001946"/>
    </source>
</evidence>
<dbReference type="PANTHER" id="PTHR12215">
    <property type="entry name" value="PHOSPHOPANTETHEINE TRANSFERASE"/>
    <property type="match status" value="1"/>
</dbReference>
<name>A0ABY4CPG2_9BACL</name>
<dbReference type="SUPFAM" id="SSF56214">
    <property type="entry name" value="4'-phosphopantetheinyl transferase"/>
    <property type="match status" value="1"/>
</dbReference>
<dbReference type="Pfam" id="PF01648">
    <property type="entry name" value="ACPS"/>
    <property type="match status" value="1"/>
</dbReference>
<evidence type="ECO:0000259" key="6">
    <source>
        <dbReference type="Pfam" id="PF01648"/>
    </source>
</evidence>
<keyword evidence="3 7" id="KW-0808">Transferase</keyword>
<keyword evidence="8" id="KW-1185">Reference proteome</keyword>
<dbReference type="RefSeq" id="WP_347437824.1">
    <property type="nucleotide sequence ID" value="NZ_CP089291.1"/>
</dbReference>
<dbReference type="InterPro" id="IPR037143">
    <property type="entry name" value="4-PPantetheinyl_Trfase_dom_sf"/>
</dbReference>
<gene>
    <name evidence="7" type="ORF">LSG31_02400</name>
</gene>
<dbReference type="Proteomes" id="UP000830167">
    <property type="component" value="Chromosome"/>
</dbReference>
<evidence type="ECO:0000256" key="4">
    <source>
        <dbReference type="ARBA" id="ARBA00022723"/>
    </source>
</evidence>
<reference evidence="7" key="1">
    <citation type="submission" date="2021-12" db="EMBL/GenBank/DDBJ databases">
        <title>Alicyclobacillaceae gen. nov., sp. nov., isolated from chalcocite enrichment system.</title>
        <authorList>
            <person name="Jiang Z."/>
        </authorList>
    </citation>
    <scope>NUCLEOTIDE SEQUENCE</scope>
    <source>
        <strain evidence="7">MYW30-H2</strain>
    </source>
</reference>
<dbReference type="EMBL" id="CP089291">
    <property type="protein sequence ID" value="UOF91131.1"/>
    <property type="molecule type" value="Genomic_DNA"/>
</dbReference>
<dbReference type="InterPro" id="IPR050559">
    <property type="entry name" value="P-Pant_transferase_sf"/>
</dbReference>
<organism evidence="7 8">
    <name type="scientific">Fodinisporobacter ferrooxydans</name>
    <dbReference type="NCBI Taxonomy" id="2901836"/>
    <lineage>
        <taxon>Bacteria</taxon>
        <taxon>Bacillati</taxon>
        <taxon>Bacillota</taxon>
        <taxon>Bacilli</taxon>
        <taxon>Bacillales</taxon>
        <taxon>Alicyclobacillaceae</taxon>
        <taxon>Fodinisporobacter</taxon>
    </lineage>
</organism>
<feature type="domain" description="4'-phosphopantetheinyl transferase" evidence="6">
    <location>
        <begin position="13"/>
        <end position="112"/>
    </location>
</feature>
<keyword evidence="4" id="KW-0479">Metal-binding</keyword>
<protein>
    <submittedName>
        <fullName evidence="7">4'-phosphopantetheinyl transferase superfamily protein</fullName>
    </submittedName>
</protein>
<proteinExistence type="inferred from homology"/>